<feature type="transmembrane region" description="Helical" evidence="2">
    <location>
        <begin position="54"/>
        <end position="76"/>
    </location>
</feature>
<comment type="similarity">
    <text evidence="1 2">Belongs to the complex I subunit 6 family.</text>
</comment>
<feature type="transmembrane region" description="Helical" evidence="2">
    <location>
        <begin position="225"/>
        <end position="248"/>
    </location>
</feature>
<accession>A0A8J7PIG9</accession>
<dbReference type="EC" id="7.1.1.-" evidence="2"/>
<dbReference type="GO" id="GO:0008137">
    <property type="term" value="F:NADH dehydrogenase (ubiquinone) activity"/>
    <property type="evidence" value="ECO:0007669"/>
    <property type="project" value="UniProtKB-UniRule"/>
</dbReference>
<dbReference type="Pfam" id="PF00499">
    <property type="entry name" value="Oxidored_q3"/>
    <property type="match status" value="2"/>
</dbReference>
<feature type="transmembrane region" description="Helical" evidence="2">
    <location>
        <begin position="97"/>
        <end position="122"/>
    </location>
</feature>
<dbReference type="GO" id="GO:0048038">
    <property type="term" value="F:quinone binding"/>
    <property type="evidence" value="ECO:0007669"/>
    <property type="project" value="UniProtKB-UniRule"/>
</dbReference>
<sequence length="282" mass="32084">MIVALTFYIFSFLLLGSAAMVVFARNTVHSVLYLIFSFFNAAGIFILLQAEFIAMILIIVYVGAVAVLFLFVVMMLDIDPFQKPLFFLRNFVNFTKSLASVTGFIVLYVMLFLTIILGFNYFFDDYSDLTKIKWEHLSLLIFTGVLVAFLIPRRVYRWLAGELINLRQNVSASVVIGILMLTELILVAFTFKSIDSRNDFITSPTLHVSKITNTKALGMVLYTDYLYLFQVAGLILLVAMIGAIVLTYRYKHDIKRQDIATQLKRTAKNTIELKKVSLKKGI</sequence>
<evidence type="ECO:0000313" key="4">
    <source>
        <dbReference type="Proteomes" id="UP000664414"/>
    </source>
</evidence>
<dbReference type="GO" id="GO:0005886">
    <property type="term" value="C:plasma membrane"/>
    <property type="evidence" value="ECO:0007669"/>
    <property type="project" value="UniProtKB-SubCell"/>
</dbReference>
<evidence type="ECO:0000256" key="1">
    <source>
        <dbReference type="ARBA" id="ARBA00005698"/>
    </source>
</evidence>
<dbReference type="InterPro" id="IPR042106">
    <property type="entry name" value="Nuo/plastoQ_OxRdtase_6_NuoJ"/>
</dbReference>
<proteinExistence type="inferred from homology"/>
<keyword evidence="2" id="KW-1003">Cell membrane</keyword>
<comment type="subcellular location">
    <subcellularLocation>
        <location evidence="2">Cell membrane</location>
        <topology evidence="2">Multi-pass membrane protein</topology>
    </subcellularLocation>
</comment>
<comment type="catalytic activity">
    <reaction evidence="2">
        <text>a quinone + NADH + 5 H(+)(in) = a quinol + NAD(+) + 4 H(+)(out)</text>
        <dbReference type="Rhea" id="RHEA:57888"/>
        <dbReference type="ChEBI" id="CHEBI:15378"/>
        <dbReference type="ChEBI" id="CHEBI:24646"/>
        <dbReference type="ChEBI" id="CHEBI:57540"/>
        <dbReference type="ChEBI" id="CHEBI:57945"/>
        <dbReference type="ChEBI" id="CHEBI:132124"/>
    </reaction>
</comment>
<feature type="transmembrane region" description="Helical" evidence="2">
    <location>
        <begin position="31"/>
        <end position="48"/>
    </location>
</feature>
<dbReference type="PANTHER" id="PTHR33269:SF17">
    <property type="entry name" value="NADH-UBIQUINONE OXIDOREDUCTASE CHAIN 6"/>
    <property type="match status" value="1"/>
</dbReference>
<dbReference type="PANTHER" id="PTHR33269">
    <property type="entry name" value="NADH-UBIQUINONE OXIDOREDUCTASE CHAIN 6"/>
    <property type="match status" value="1"/>
</dbReference>
<dbReference type="AlphaFoldDB" id="A0A8J7PIG9"/>
<reference evidence="3" key="1">
    <citation type="submission" date="2021-02" db="EMBL/GenBank/DDBJ databases">
        <title>Thiocyanate and organic carbon inputs drive convergent selection for specific autotrophic Afipia and Thiobacillus strains within complex microbiomes.</title>
        <authorList>
            <person name="Huddy R.J."/>
            <person name="Sachdeva R."/>
            <person name="Kadzinga F."/>
            <person name="Kantor R.S."/>
            <person name="Harrison S.T.L."/>
            <person name="Banfield J.F."/>
        </authorList>
    </citation>
    <scope>NUCLEOTIDE SEQUENCE</scope>
    <source>
        <strain evidence="3">SCN18_10_11_15_R4_P_38_20</strain>
    </source>
</reference>
<gene>
    <name evidence="3" type="ORF">J0H12_02305</name>
</gene>
<dbReference type="Gene3D" id="1.20.120.1200">
    <property type="entry name" value="NADH-ubiquinone/plastoquinone oxidoreductase chain 6, subunit NuoJ"/>
    <property type="match status" value="2"/>
</dbReference>
<dbReference type="Proteomes" id="UP000664414">
    <property type="component" value="Unassembled WGS sequence"/>
</dbReference>
<keyword evidence="2" id="KW-1133">Transmembrane helix</keyword>
<keyword evidence="2" id="KW-0472">Membrane</keyword>
<keyword evidence="2" id="KW-0812">Transmembrane</keyword>
<dbReference type="InterPro" id="IPR001457">
    <property type="entry name" value="NADH_UbQ/plastoQ_OxRdtase_su6"/>
</dbReference>
<protein>
    <recommendedName>
        <fullName evidence="2">NADH-quinone oxidoreductase subunit J</fullName>
        <ecNumber evidence="2">7.1.1.-</ecNumber>
    </recommendedName>
</protein>
<feature type="transmembrane region" description="Helical" evidence="2">
    <location>
        <begin position="172"/>
        <end position="191"/>
    </location>
</feature>
<keyword evidence="2" id="KW-0874">Quinone</keyword>
<feature type="transmembrane region" description="Helical" evidence="2">
    <location>
        <begin position="6"/>
        <end position="24"/>
    </location>
</feature>
<organism evidence="3 4">
    <name type="scientific">Candidatus Paracaedimonas acanthamoebae</name>
    <dbReference type="NCBI Taxonomy" id="244581"/>
    <lineage>
        <taxon>Bacteria</taxon>
        <taxon>Pseudomonadati</taxon>
        <taxon>Pseudomonadota</taxon>
        <taxon>Alphaproteobacteria</taxon>
        <taxon>Holosporales</taxon>
        <taxon>Caedimonadaceae</taxon>
        <taxon>Candidatus Paracaedimonas</taxon>
    </lineage>
</organism>
<keyword evidence="2" id="KW-0520">NAD</keyword>
<evidence type="ECO:0000313" key="3">
    <source>
        <dbReference type="EMBL" id="MBN9412745.1"/>
    </source>
</evidence>
<evidence type="ECO:0000256" key="2">
    <source>
        <dbReference type="RuleBase" id="RU004429"/>
    </source>
</evidence>
<dbReference type="EMBL" id="JAFKGL010000012">
    <property type="protein sequence ID" value="MBN9412745.1"/>
    <property type="molecule type" value="Genomic_DNA"/>
</dbReference>
<comment type="caution">
    <text evidence="3">The sequence shown here is derived from an EMBL/GenBank/DDBJ whole genome shotgun (WGS) entry which is preliminary data.</text>
</comment>
<comment type="function">
    <text evidence="2">NDH-1 shuttles electrons from NADH, via FMN and iron-sulfur (Fe-S) centers, to quinones in the respiratory chain. Couples the redox reaction to proton translocation (for every two electrons transferred, four hydrogen ions are translocated across the cytoplasmic membrane), and thus conserves the redox energy in a proton gradient.</text>
</comment>
<comment type="caution">
    <text evidence="2">Lacks conserved residue(s) required for the propagation of feature annotation.</text>
</comment>
<name>A0A8J7PIG9_9PROT</name>
<feature type="transmembrane region" description="Helical" evidence="2">
    <location>
        <begin position="134"/>
        <end position="151"/>
    </location>
</feature>